<comment type="similarity">
    <text evidence="2">Belongs to the GKAP1 family.</text>
</comment>
<dbReference type="OrthoDB" id="5864420at2759"/>
<evidence type="ECO:0000256" key="5">
    <source>
        <dbReference type="SAM" id="Coils"/>
    </source>
</evidence>
<evidence type="ECO:0000313" key="7">
    <source>
        <dbReference type="EMBL" id="CAB3244608.1"/>
    </source>
</evidence>
<accession>A0A8S1B2B0</accession>
<reference evidence="9 10" key="1">
    <citation type="submission" date="2020-04" db="EMBL/GenBank/DDBJ databases">
        <authorList>
            <person name="Wallbank WR R."/>
            <person name="Pardo Diaz C."/>
            <person name="Kozak K."/>
            <person name="Martin S."/>
            <person name="Jiggins C."/>
            <person name="Moest M."/>
            <person name="Warren A I."/>
            <person name="Byers J.R.P. K."/>
            <person name="Montejo-Kovacevich G."/>
            <person name="Yen C E."/>
        </authorList>
    </citation>
    <scope>NUCLEOTIDE SEQUENCE [LARGE SCALE GENOMIC DNA]</scope>
</reference>
<evidence type="ECO:0000256" key="4">
    <source>
        <dbReference type="ARBA" id="ARBA00023054"/>
    </source>
</evidence>
<comment type="caution">
    <text evidence="8">The sequence shown here is derived from an EMBL/GenBank/DDBJ whole genome shotgun (WGS) entry which is preliminary data.</text>
</comment>
<name>A0A8S1B2B0_ARCPL</name>
<feature type="coiled-coil region" evidence="5">
    <location>
        <begin position="240"/>
        <end position="274"/>
    </location>
</feature>
<feature type="region of interest" description="Disordered" evidence="6">
    <location>
        <begin position="316"/>
        <end position="338"/>
    </location>
</feature>
<dbReference type="GO" id="GO:0007165">
    <property type="term" value="P:signal transduction"/>
    <property type="evidence" value="ECO:0007669"/>
    <property type="project" value="InterPro"/>
</dbReference>
<evidence type="ECO:0000313" key="8">
    <source>
        <dbReference type="EMBL" id="CAB3253557.1"/>
    </source>
</evidence>
<feature type="compositionally biased region" description="Basic and acidic residues" evidence="6">
    <location>
        <begin position="316"/>
        <end position="335"/>
    </location>
</feature>
<keyword evidence="4 5" id="KW-0175">Coiled coil</keyword>
<dbReference type="EMBL" id="CADEBC010000522">
    <property type="protein sequence ID" value="CAB3244608.1"/>
    <property type="molecule type" value="Genomic_DNA"/>
</dbReference>
<evidence type="ECO:0000256" key="2">
    <source>
        <dbReference type="ARBA" id="ARBA00006662"/>
    </source>
</evidence>
<feature type="compositionally biased region" description="Polar residues" evidence="6">
    <location>
        <begin position="72"/>
        <end position="82"/>
    </location>
</feature>
<proteinExistence type="inferred from homology"/>
<feature type="region of interest" description="Disordered" evidence="6">
    <location>
        <begin position="39"/>
        <end position="98"/>
    </location>
</feature>
<feature type="compositionally biased region" description="Basic and acidic residues" evidence="6">
    <location>
        <begin position="141"/>
        <end position="150"/>
    </location>
</feature>
<sequence>MVNSRNSINHRFFNCIDKDSIRKMAAIVVPSRFAGLKIEDDEYPSSSESQKSKKPAKINSAKKFEPSKKAKNNTTPKTQSQPAPKKKKNKQNNTSAEQWEIWKQKDEELIDGNFETELQQAILLSKLDFEEKKIVHKHPKKEADVEKKGQEQNARANSKKQKKKNVMSLDQFNELVNNGEDIKLNHFDEKNSAEVAKTPELKDTEFFERVKNETKNEILKDKINDRVKHRLQISDEIITRVQFADALERKEQEIEALKKEITSLKEELFTVKCRNRKLCNILGQGEMKDKAEVLVEVERLRAVQTELTTELASLHTDLEKERSKNTDPRAKDKKYSTTKKKNIRFDVSSEAIISKESSSGTG</sequence>
<gene>
    <name evidence="7" type="ORF">APLA_LOCUS10016</name>
    <name evidence="8" type="ORF">APLA_LOCUS14333</name>
</gene>
<evidence type="ECO:0000256" key="3">
    <source>
        <dbReference type="ARBA" id="ARBA00023034"/>
    </source>
</evidence>
<dbReference type="EMBL" id="CADEBD010000393">
    <property type="protein sequence ID" value="CAB3253557.1"/>
    <property type="molecule type" value="Genomic_DNA"/>
</dbReference>
<dbReference type="Proteomes" id="UP000494106">
    <property type="component" value="Unassembled WGS sequence"/>
</dbReference>
<dbReference type="AlphaFoldDB" id="A0A8S1B2B0"/>
<evidence type="ECO:0008006" key="11">
    <source>
        <dbReference type="Google" id="ProtNLM"/>
    </source>
</evidence>
<organism evidence="8 10">
    <name type="scientific">Arctia plantaginis</name>
    <name type="common">Wood tiger moth</name>
    <name type="synonym">Phalaena plantaginis</name>
    <dbReference type="NCBI Taxonomy" id="874455"/>
    <lineage>
        <taxon>Eukaryota</taxon>
        <taxon>Metazoa</taxon>
        <taxon>Ecdysozoa</taxon>
        <taxon>Arthropoda</taxon>
        <taxon>Hexapoda</taxon>
        <taxon>Insecta</taxon>
        <taxon>Pterygota</taxon>
        <taxon>Neoptera</taxon>
        <taxon>Endopterygota</taxon>
        <taxon>Lepidoptera</taxon>
        <taxon>Glossata</taxon>
        <taxon>Ditrysia</taxon>
        <taxon>Noctuoidea</taxon>
        <taxon>Erebidae</taxon>
        <taxon>Arctiinae</taxon>
        <taxon>Arctia</taxon>
    </lineage>
</organism>
<feature type="region of interest" description="Disordered" evidence="6">
    <location>
        <begin position="137"/>
        <end position="166"/>
    </location>
</feature>
<evidence type="ECO:0000256" key="6">
    <source>
        <dbReference type="SAM" id="MobiDB-lite"/>
    </source>
</evidence>
<dbReference type="InterPro" id="IPR026109">
    <property type="entry name" value="GKAP1"/>
</dbReference>
<dbReference type="PANTHER" id="PTHR14899">
    <property type="entry name" value="G KINASE ANCHORING PROTEIN 1"/>
    <property type="match status" value="1"/>
</dbReference>
<evidence type="ECO:0000313" key="9">
    <source>
        <dbReference type="Proteomes" id="UP000494106"/>
    </source>
</evidence>
<dbReference type="Proteomes" id="UP000494256">
    <property type="component" value="Unassembled WGS sequence"/>
</dbReference>
<protein>
    <recommendedName>
        <fullName evidence="11">G kinase-anchoring protein 1</fullName>
    </recommendedName>
</protein>
<keyword evidence="3" id="KW-0333">Golgi apparatus</keyword>
<keyword evidence="9" id="KW-1185">Reference proteome</keyword>
<dbReference type="PANTHER" id="PTHR14899:SF0">
    <property type="entry name" value="G KINASE-ANCHORING PROTEIN 1"/>
    <property type="match status" value="1"/>
</dbReference>
<dbReference type="GO" id="GO:0005794">
    <property type="term" value="C:Golgi apparatus"/>
    <property type="evidence" value="ECO:0007669"/>
    <property type="project" value="UniProtKB-SubCell"/>
</dbReference>
<evidence type="ECO:0000313" key="10">
    <source>
        <dbReference type="Proteomes" id="UP000494256"/>
    </source>
</evidence>
<dbReference type="PRINTS" id="PR02083">
    <property type="entry name" value="GKINASEAP1"/>
</dbReference>
<evidence type="ECO:0000256" key="1">
    <source>
        <dbReference type="ARBA" id="ARBA00004555"/>
    </source>
</evidence>
<comment type="subcellular location">
    <subcellularLocation>
        <location evidence="1">Golgi apparatus</location>
    </subcellularLocation>
</comment>